<evidence type="ECO:0000313" key="9">
    <source>
        <dbReference type="EMBL" id="MFD1930562.1"/>
    </source>
</evidence>
<evidence type="ECO:0000256" key="2">
    <source>
        <dbReference type="ARBA" id="ARBA00001947"/>
    </source>
</evidence>
<protein>
    <recommendedName>
        <fullName evidence="4">mannose-6-phosphate isomerase</fullName>
        <ecNumber evidence="4">5.3.1.8</ecNumber>
    </recommendedName>
</protein>
<feature type="domain" description="Phosphomannose isomerase type I catalytic" evidence="8">
    <location>
        <begin position="5"/>
        <end position="136"/>
    </location>
</feature>
<evidence type="ECO:0000313" key="10">
    <source>
        <dbReference type="Proteomes" id="UP001597368"/>
    </source>
</evidence>
<keyword evidence="7 9" id="KW-0413">Isomerase</keyword>
<dbReference type="CDD" id="cd07011">
    <property type="entry name" value="cupin_PMI_type_I_N"/>
    <property type="match status" value="1"/>
</dbReference>
<dbReference type="PIRSF" id="PIRSF001480">
    <property type="entry name" value="Mannose-6-phosphate_isomerase"/>
    <property type="match status" value="1"/>
</dbReference>
<dbReference type="PRINTS" id="PR00714">
    <property type="entry name" value="MAN6PISMRASE"/>
</dbReference>
<reference evidence="10" key="1">
    <citation type="journal article" date="2019" name="Int. J. Syst. Evol. Microbiol.">
        <title>The Global Catalogue of Microorganisms (GCM) 10K type strain sequencing project: providing services to taxonomists for standard genome sequencing and annotation.</title>
        <authorList>
            <consortium name="The Broad Institute Genomics Platform"/>
            <consortium name="The Broad Institute Genome Sequencing Center for Infectious Disease"/>
            <person name="Wu L."/>
            <person name="Ma J."/>
        </authorList>
    </citation>
    <scope>NUCLEOTIDE SEQUENCE [LARGE SCALE GENOMIC DNA]</scope>
    <source>
        <strain evidence="10">ICMP 6774ER</strain>
    </source>
</reference>
<name>A0ABW4SLX4_9ACTN</name>
<dbReference type="GO" id="GO:0004476">
    <property type="term" value="F:mannose-6-phosphate isomerase activity"/>
    <property type="evidence" value="ECO:0007669"/>
    <property type="project" value="UniProtKB-EC"/>
</dbReference>
<dbReference type="InterPro" id="IPR001250">
    <property type="entry name" value="Man6P_Isoase-1"/>
</dbReference>
<proteinExistence type="inferred from homology"/>
<keyword evidence="5" id="KW-0479">Metal-binding</keyword>
<dbReference type="InterPro" id="IPR046457">
    <property type="entry name" value="PMI_typeI_cat"/>
</dbReference>
<comment type="similarity">
    <text evidence="3">Belongs to the mannose-6-phosphate isomerase type 1 family.</text>
</comment>
<evidence type="ECO:0000256" key="1">
    <source>
        <dbReference type="ARBA" id="ARBA00000757"/>
    </source>
</evidence>
<evidence type="ECO:0000256" key="6">
    <source>
        <dbReference type="ARBA" id="ARBA00022833"/>
    </source>
</evidence>
<dbReference type="SUPFAM" id="SSF51182">
    <property type="entry name" value="RmlC-like cupins"/>
    <property type="match status" value="1"/>
</dbReference>
<dbReference type="Gene3D" id="2.60.120.10">
    <property type="entry name" value="Jelly Rolls"/>
    <property type="match status" value="2"/>
</dbReference>
<evidence type="ECO:0000256" key="7">
    <source>
        <dbReference type="ARBA" id="ARBA00023235"/>
    </source>
</evidence>
<dbReference type="InterPro" id="IPR016305">
    <property type="entry name" value="Mannose-6-P_Isomerase"/>
</dbReference>
<evidence type="ECO:0000256" key="4">
    <source>
        <dbReference type="ARBA" id="ARBA00011956"/>
    </source>
</evidence>
<dbReference type="RefSeq" id="WP_379569049.1">
    <property type="nucleotide sequence ID" value="NZ_JBHUFV010000003.1"/>
</dbReference>
<keyword evidence="6" id="KW-0862">Zinc</keyword>
<dbReference type="InterPro" id="IPR011051">
    <property type="entry name" value="RmlC_Cupin_sf"/>
</dbReference>
<organism evidence="9 10">
    <name type="scientific">Nonomuraea mangrovi</name>
    <dbReference type="NCBI Taxonomy" id="2316207"/>
    <lineage>
        <taxon>Bacteria</taxon>
        <taxon>Bacillati</taxon>
        <taxon>Actinomycetota</taxon>
        <taxon>Actinomycetes</taxon>
        <taxon>Streptosporangiales</taxon>
        <taxon>Streptosporangiaceae</taxon>
        <taxon>Nonomuraea</taxon>
    </lineage>
</organism>
<accession>A0ABW4SLX4</accession>
<gene>
    <name evidence="9" type="primary">manA</name>
    <name evidence="9" type="ORF">ACFSKW_03620</name>
</gene>
<dbReference type="NCBIfam" id="TIGR00218">
    <property type="entry name" value="manA"/>
    <property type="match status" value="1"/>
</dbReference>
<evidence type="ECO:0000259" key="8">
    <source>
        <dbReference type="Pfam" id="PF20511"/>
    </source>
</evidence>
<dbReference type="EMBL" id="JBHUFV010000003">
    <property type="protein sequence ID" value="MFD1930562.1"/>
    <property type="molecule type" value="Genomic_DNA"/>
</dbReference>
<comment type="caution">
    <text evidence="9">The sequence shown here is derived from an EMBL/GenBank/DDBJ whole genome shotgun (WGS) entry which is preliminary data.</text>
</comment>
<evidence type="ECO:0000256" key="3">
    <source>
        <dbReference type="ARBA" id="ARBA00010772"/>
    </source>
</evidence>
<dbReference type="Proteomes" id="UP001597368">
    <property type="component" value="Unassembled WGS sequence"/>
</dbReference>
<evidence type="ECO:0000256" key="5">
    <source>
        <dbReference type="ARBA" id="ARBA00022723"/>
    </source>
</evidence>
<dbReference type="InterPro" id="IPR014710">
    <property type="entry name" value="RmlC-like_jellyroll"/>
</dbReference>
<dbReference type="PANTHER" id="PTHR10309">
    <property type="entry name" value="MANNOSE-6-PHOSPHATE ISOMERASE"/>
    <property type="match status" value="1"/>
</dbReference>
<dbReference type="Gene3D" id="1.10.441.10">
    <property type="entry name" value="Phosphomannose Isomerase, domain 2"/>
    <property type="match status" value="1"/>
</dbReference>
<sequence>MTELLSNPVKHYDWGSRTAIAALTGRPTPSPEPEAEMWLGAHPSGPSLLAGRGVTLDQAIAADPEGELGGQTVARFGARLPYLLKLIAVGRVLSLQVHPSAEQAEAGHARGAYVDAYPKPELVCALTPFSGLAGFRAPGEAARLLQALALPELQPVVDLLEAGEAAGALRLLLEWPDRKALVESVVAAAGPLGHDLVLHLAEQYPDDPAVLAPLLMNRHDLKPGEALFLGAGVLHCYLSGFGVEIMGGSDNVLRAGLTPKPIDVDELLQITDFAAQPLRVEPVDGLYTVPVPEFALGRAQGPDDTLEGGVPRVFVCVEGEVTVDGRTLRAGESAFVPGSQGAFEVRGPGTVFWAQPSRVAGVPAAEPECR</sequence>
<dbReference type="PANTHER" id="PTHR10309:SF0">
    <property type="entry name" value="MANNOSE-6-PHOSPHATE ISOMERASE"/>
    <property type="match status" value="1"/>
</dbReference>
<dbReference type="EC" id="5.3.1.8" evidence="4"/>
<comment type="catalytic activity">
    <reaction evidence="1">
        <text>D-mannose 6-phosphate = D-fructose 6-phosphate</text>
        <dbReference type="Rhea" id="RHEA:12356"/>
        <dbReference type="ChEBI" id="CHEBI:58735"/>
        <dbReference type="ChEBI" id="CHEBI:61527"/>
        <dbReference type="EC" id="5.3.1.8"/>
    </reaction>
</comment>
<comment type="cofactor">
    <cofactor evidence="2">
        <name>Zn(2+)</name>
        <dbReference type="ChEBI" id="CHEBI:29105"/>
    </cofactor>
</comment>
<dbReference type="Pfam" id="PF20511">
    <property type="entry name" value="PMI_typeI_cat"/>
    <property type="match status" value="1"/>
</dbReference>
<keyword evidence="10" id="KW-1185">Reference proteome</keyword>